<sequence>MIKPSVFRLKWLLASVLFALLGACGALNPGRESQRAFYSLDGAGVVDARMLPAPLPVSIAAPTLIVNPPHAAAGFDSQRIIYVREPHRLEYFANSEWADTPARMIAPLIVAALEKNATFRAILLTPSAAVGELRLDVEIVRLQHEFDRSPSQVRFTLRAYLIDTETRQVLAREEFDESVPAPHDTPYGGVIAANNAVQKVMTRLAVFCTEAIRIRRQTASPRPKSDN</sequence>
<organism evidence="2 3">
    <name type="scientific">Dechloromonas denitrificans</name>
    <dbReference type="NCBI Taxonomy" id="281362"/>
    <lineage>
        <taxon>Bacteria</taxon>
        <taxon>Pseudomonadati</taxon>
        <taxon>Pseudomonadota</taxon>
        <taxon>Betaproteobacteria</taxon>
        <taxon>Rhodocyclales</taxon>
        <taxon>Azonexaceae</taxon>
        <taxon>Dechloromonas</taxon>
    </lineage>
</organism>
<gene>
    <name evidence="2" type="ORF">AT959_05470</name>
</gene>
<feature type="domain" description="ABC-type transport auxiliary lipoprotein component" evidence="1">
    <location>
        <begin position="56"/>
        <end position="205"/>
    </location>
</feature>
<evidence type="ECO:0000313" key="3">
    <source>
        <dbReference type="Proteomes" id="UP000070186"/>
    </source>
</evidence>
<dbReference type="RefSeq" id="WP_066881397.1">
    <property type="nucleotide sequence ID" value="NZ_LODL01000010.1"/>
</dbReference>
<dbReference type="Proteomes" id="UP000070186">
    <property type="component" value="Unassembled WGS sequence"/>
</dbReference>
<name>A0A133XLL1_9RHOO</name>
<dbReference type="InterPro" id="IPR005586">
    <property type="entry name" value="ABC_trans_aux"/>
</dbReference>
<dbReference type="PROSITE" id="PS51257">
    <property type="entry name" value="PROKAR_LIPOPROTEIN"/>
    <property type="match status" value="1"/>
</dbReference>
<dbReference type="Gene3D" id="3.40.50.10610">
    <property type="entry name" value="ABC-type transport auxiliary lipoprotein component"/>
    <property type="match status" value="1"/>
</dbReference>
<dbReference type="STRING" id="281362.AT959_05470"/>
<dbReference type="EMBL" id="LODL01000010">
    <property type="protein sequence ID" value="KXB31796.1"/>
    <property type="molecule type" value="Genomic_DNA"/>
</dbReference>
<evidence type="ECO:0000313" key="2">
    <source>
        <dbReference type="EMBL" id="KXB31796.1"/>
    </source>
</evidence>
<dbReference type="Pfam" id="PF03886">
    <property type="entry name" value="ABC_trans_aux"/>
    <property type="match status" value="1"/>
</dbReference>
<accession>A0A133XLL1</accession>
<protein>
    <recommendedName>
        <fullName evidence="1">ABC-type transport auxiliary lipoprotein component domain-containing protein</fullName>
    </recommendedName>
</protein>
<proteinExistence type="predicted"/>
<keyword evidence="3" id="KW-1185">Reference proteome</keyword>
<reference evidence="2 3" key="1">
    <citation type="submission" date="2015-12" db="EMBL/GenBank/DDBJ databases">
        <title>Nitrous oxide reduction kinetics distinguish bacteria harboring typical versus atypical NosZ.</title>
        <authorList>
            <person name="Yoon S."/>
            <person name="Nissen S."/>
            <person name="Park D."/>
            <person name="Sanford R.A."/>
            <person name="Loeffler F.E."/>
        </authorList>
    </citation>
    <scope>NUCLEOTIDE SEQUENCE [LARGE SCALE GENOMIC DNA]</scope>
    <source>
        <strain evidence="2 3">ATCC BAA-841</strain>
    </source>
</reference>
<dbReference type="AlphaFoldDB" id="A0A133XLL1"/>
<evidence type="ECO:0000259" key="1">
    <source>
        <dbReference type="Pfam" id="PF03886"/>
    </source>
</evidence>
<dbReference type="SUPFAM" id="SSF159594">
    <property type="entry name" value="XCC0632-like"/>
    <property type="match status" value="1"/>
</dbReference>
<comment type="caution">
    <text evidence="2">The sequence shown here is derived from an EMBL/GenBank/DDBJ whole genome shotgun (WGS) entry which is preliminary data.</text>
</comment>